<dbReference type="AlphaFoldDB" id="A0A927M1C5"/>
<evidence type="ECO:0000313" key="1">
    <source>
        <dbReference type="EMBL" id="MBE1486307.1"/>
    </source>
</evidence>
<protein>
    <submittedName>
        <fullName evidence="1">Uncharacterized protein</fullName>
    </submittedName>
</protein>
<comment type="caution">
    <text evidence="1">The sequence shown here is derived from an EMBL/GenBank/DDBJ whole genome shotgun (WGS) entry which is preliminary data.</text>
</comment>
<organism evidence="1 2">
    <name type="scientific">Plantactinospora soyae</name>
    <dbReference type="NCBI Taxonomy" id="1544732"/>
    <lineage>
        <taxon>Bacteria</taxon>
        <taxon>Bacillati</taxon>
        <taxon>Actinomycetota</taxon>
        <taxon>Actinomycetes</taxon>
        <taxon>Micromonosporales</taxon>
        <taxon>Micromonosporaceae</taxon>
        <taxon>Plantactinospora</taxon>
    </lineage>
</organism>
<dbReference type="RefSeq" id="WP_192766350.1">
    <property type="nucleotide sequence ID" value="NZ_JADBEB010000001.1"/>
</dbReference>
<sequence>MPLVIGGIGQEMCRTIIRAGVDLSVGQHIGWRVTDGAERRSLATLSRELHSCHSDGRNFDLPESVQDVFGLRFDIADTAYPLAILYLWILGSLDDQIGPARERNAANALVWQLSRLAPDLPYREFQELRRALDRAAGVDVET</sequence>
<dbReference type="EMBL" id="JADBEB010000001">
    <property type="protein sequence ID" value="MBE1486307.1"/>
    <property type="molecule type" value="Genomic_DNA"/>
</dbReference>
<name>A0A927M1C5_9ACTN</name>
<keyword evidence="2" id="KW-1185">Reference proteome</keyword>
<gene>
    <name evidence="1" type="ORF">H4W31_001945</name>
</gene>
<accession>A0A927M1C5</accession>
<dbReference type="Proteomes" id="UP000649753">
    <property type="component" value="Unassembled WGS sequence"/>
</dbReference>
<evidence type="ECO:0000313" key="2">
    <source>
        <dbReference type="Proteomes" id="UP000649753"/>
    </source>
</evidence>
<reference evidence="1" key="1">
    <citation type="submission" date="2020-10" db="EMBL/GenBank/DDBJ databases">
        <title>Sequencing the genomes of 1000 actinobacteria strains.</title>
        <authorList>
            <person name="Klenk H.-P."/>
        </authorList>
    </citation>
    <scope>NUCLEOTIDE SEQUENCE</scope>
    <source>
        <strain evidence="1">DSM 46832</strain>
    </source>
</reference>
<proteinExistence type="predicted"/>